<dbReference type="PROSITE" id="PS50110">
    <property type="entry name" value="RESPONSE_REGULATORY"/>
    <property type="match status" value="1"/>
</dbReference>
<dbReference type="InterPro" id="IPR035965">
    <property type="entry name" value="PAS-like_dom_sf"/>
</dbReference>
<evidence type="ECO:0000256" key="3">
    <source>
        <dbReference type="ARBA" id="ARBA00023015"/>
    </source>
</evidence>
<evidence type="ECO:0000313" key="13">
    <source>
        <dbReference type="EMBL" id="GGA81746.1"/>
    </source>
</evidence>
<dbReference type="SUPFAM" id="SSF55073">
    <property type="entry name" value="Nucleotide cyclase"/>
    <property type="match status" value="1"/>
</dbReference>
<dbReference type="GO" id="GO:0005737">
    <property type="term" value="C:cytoplasm"/>
    <property type="evidence" value="ECO:0007669"/>
    <property type="project" value="UniProtKB-SubCell"/>
</dbReference>
<evidence type="ECO:0000259" key="10">
    <source>
        <dbReference type="PROSITE" id="PS50112"/>
    </source>
</evidence>
<dbReference type="SUPFAM" id="SSF46894">
    <property type="entry name" value="C-terminal effector domain of the bipartite response regulators"/>
    <property type="match status" value="1"/>
</dbReference>
<dbReference type="PRINTS" id="PR00038">
    <property type="entry name" value="HTHLUXR"/>
</dbReference>
<dbReference type="Gene3D" id="3.40.50.2300">
    <property type="match status" value="1"/>
</dbReference>
<dbReference type="PROSITE" id="PS00622">
    <property type="entry name" value="HTH_LUXR_1"/>
    <property type="match status" value="1"/>
</dbReference>
<dbReference type="NCBIfam" id="TIGR00254">
    <property type="entry name" value="GGDEF"/>
    <property type="match status" value="1"/>
</dbReference>
<dbReference type="Gene3D" id="3.30.450.20">
    <property type="entry name" value="PAS domain"/>
    <property type="match status" value="1"/>
</dbReference>
<dbReference type="SMART" id="SM00091">
    <property type="entry name" value="PAS"/>
    <property type="match status" value="1"/>
</dbReference>
<dbReference type="InterPro" id="IPR016032">
    <property type="entry name" value="Sig_transdc_resp-reg_C-effctor"/>
</dbReference>
<evidence type="ECO:0000256" key="5">
    <source>
        <dbReference type="ARBA" id="ARBA00023163"/>
    </source>
</evidence>
<name>A0A916WA65_9BACI</name>
<dbReference type="InterPro" id="IPR029787">
    <property type="entry name" value="Nucleotide_cyclase"/>
</dbReference>
<dbReference type="InterPro" id="IPR001633">
    <property type="entry name" value="EAL_dom"/>
</dbReference>
<dbReference type="GO" id="GO:0003677">
    <property type="term" value="F:DNA binding"/>
    <property type="evidence" value="ECO:0007669"/>
    <property type="project" value="UniProtKB-KW"/>
</dbReference>
<gene>
    <name evidence="13" type="ORF">GCM10008025_26280</name>
</gene>
<feature type="domain" description="GGDEF" evidence="12">
    <location>
        <begin position="317"/>
        <end position="449"/>
    </location>
</feature>
<dbReference type="RefSeq" id="WP_188385125.1">
    <property type="nucleotide sequence ID" value="NZ_BMEY01000013.1"/>
</dbReference>
<keyword evidence="14" id="KW-1185">Reference proteome</keyword>
<keyword evidence="6" id="KW-0597">Phosphoprotein</keyword>
<organism evidence="13 14">
    <name type="scientific">Ornithinibacillus halotolerans</name>
    <dbReference type="NCBI Taxonomy" id="1274357"/>
    <lineage>
        <taxon>Bacteria</taxon>
        <taxon>Bacillati</taxon>
        <taxon>Bacillota</taxon>
        <taxon>Bacilli</taxon>
        <taxon>Bacillales</taxon>
        <taxon>Bacillaceae</taxon>
        <taxon>Ornithinibacillus</taxon>
    </lineage>
</organism>
<dbReference type="Pfam" id="PF00563">
    <property type="entry name" value="EAL"/>
    <property type="match status" value="1"/>
</dbReference>
<evidence type="ECO:0000313" key="14">
    <source>
        <dbReference type="Proteomes" id="UP000613512"/>
    </source>
</evidence>
<dbReference type="CDD" id="cd01949">
    <property type="entry name" value="GGDEF"/>
    <property type="match status" value="1"/>
</dbReference>
<dbReference type="InterPro" id="IPR000792">
    <property type="entry name" value="Tscrpt_reg_LuxR_C"/>
</dbReference>
<dbReference type="CDD" id="cd00130">
    <property type="entry name" value="PAS"/>
    <property type="match status" value="1"/>
</dbReference>
<dbReference type="Pfam" id="PF00990">
    <property type="entry name" value="GGDEF"/>
    <property type="match status" value="1"/>
</dbReference>
<dbReference type="Gene3D" id="1.10.10.10">
    <property type="entry name" value="Winged helix-like DNA-binding domain superfamily/Winged helix DNA-binding domain"/>
    <property type="match status" value="1"/>
</dbReference>
<dbReference type="NCBIfam" id="TIGR00229">
    <property type="entry name" value="sensory_box"/>
    <property type="match status" value="1"/>
</dbReference>
<accession>A0A916WA65</accession>
<feature type="domain" description="EAL" evidence="11">
    <location>
        <begin position="458"/>
        <end position="719"/>
    </location>
</feature>
<dbReference type="Gene3D" id="3.30.70.270">
    <property type="match status" value="1"/>
</dbReference>
<dbReference type="Proteomes" id="UP000613512">
    <property type="component" value="Unassembled WGS sequence"/>
</dbReference>
<comment type="subcellular location">
    <subcellularLocation>
        <location evidence="1">Cytoplasm</location>
    </subcellularLocation>
</comment>
<evidence type="ECO:0000259" key="11">
    <source>
        <dbReference type="PROSITE" id="PS50883"/>
    </source>
</evidence>
<dbReference type="PROSITE" id="PS50887">
    <property type="entry name" value="GGDEF"/>
    <property type="match status" value="1"/>
</dbReference>
<feature type="domain" description="HTH luxR-type" evidence="8">
    <location>
        <begin position="750"/>
        <end position="815"/>
    </location>
</feature>
<dbReference type="Pfam" id="PF00072">
    <property type="entry name" value="Response_reg"/>
    <property type="match status" value="1"/>
</dbReference>
<dbReference type="PANTHER" id="PTHR44757">
    <property type="entry name" value="DIGUANYLATE CYCLASE DGCP"/>
    <property type="match status" value="1"/>
</dbReference>
<evidence type="ECO:0000259" key="8">
    <source>
        <dbReference type="PROSITE" id="PS50043"/>
    </source>
</evidence>
<dbReference type="InterPro" id="IPR011006">
    <property type="entry name" value="CheY-like_superfamily"/>
</dbReference>
<keyword evidence="7" id="KW-0175">Coiled coil</keyword>
<protein>
    <submittedName>
        <fullName evidence="13">Two-component system response regulator</fullName>
    </submittedName>
</protein>
<evidence type="ECO:0000256" key="6">
    <source>
        <dbReference type="PROSITE-ProRule" id="PRU00169"/>
    </source>
</evidence>
<dbReference type="PANTHER" id="PTHR44757:SF2">
    <property type="entry name" value="BIOFILM ARCHITECTURE MAINTENANCE PROTEIN MBAA"/>
    <property type="match status" value="1"/>
</dbReference>
<dbReference type="EMBL" id="BMEY01000013">
    <property type="protein sequence ID" value="GGA81746.1"/>
    <property type="molecule type" value="Genomic_DNA"/>
</dbReference>
<dbReference type="SUPFAM" id="SSF55785">
    <property type="entry name" value="PYP-like sensor domain (PAS domain)"/>
    <property type="match status" value="1"/>
</dbReference>
<dbReference type="PROSITE" id="PS50112">
    <property type="entry name" value="PAS"/>
    <property type="match status" value="1"/>
</dbReference>
<feature type="domain" description="Response regulatory" evidence="9">
    <location>
        <begin position="8"/>
        <end position="125"/>
    </location>
</feature>
<dbReference type="InterPro" id="IPR036388">
    <property type="entry name" value="WH-like_DNA-bd_sf"/>
</dbReference>
<dbReference type="GO" id="GO:0000160">
    <property type="term" value="P:phosphorelay signal transduction system"/>
    <property type="evidence" value="ECO:0007669"/>
    <property type="project" value="UniProtKB-KW"/>
</dbReference>
<evidence type="ECO:0000256" key="1">
    <source>
        <dbReference type="ARBA" id="ARBA00004496"/>
    </source>
</evidence>
<dbReference type="InterPro" id="IPR035919">
    <property type="entry name" value="EAL_sf"/>
</dbReference>
<keyword evidence="2" id="KW-0902">Two-component regulatory system</keyword>
<dbReference type="InterPro" id="IPR001789">
    <property type="entry name" value="Sig_transdc_resp-reg_receiver"/>
</dbReference>
<proteinExistence type="predicted"/>
<dbReference type="InterPro" id="IPR000160">
    <property type="entry name" value="GGDEF_dom"/>
</dbReference>
<dbReference type="SUPFAM" id="SSF141868">
    <property type="entry name" value="EAL domain-like"/>
    <property type="match status" value="1"/>
</dbReference>
<evidence type="ECO:0000259" key="12">
    <source>
        <dbReference type="PROSITE" id="PS50887"/>
    </source>
</evidence>
<dbReference type="SMART" id="SM00421">
    <property type="entry name" value="HTH_LUXR"/>
    <property type="match status" value="1"/>
</dbReference>
<dbReference type="PROSITE" id="PS50883">
    <property type="entry name" value="EAL"/>
    <property type="match status" value="1"/>
</dbReference>
<dbReference type="CDD" id="cd06170">
    <property type="entry name" value="LuxR_C_like"/>
    <property type="match status" value="1"/>
</dbReference>
<sequence length="825" mass="94424">MENENMINILLVDDRPENLLALEAIIESEEYNLIKANSGEEALKYLLKYDFAAILLDVQMPGMDGIRTAKIIKAREKTKHIPILFITANHMESEHIFMGYSVGAIDYILKPIDPFVLKSKVDGFIDIYRLHVQLVQQTKALEEKNNELIEKNKELVKLASELRKSEAIANIIQHTSLDAMILLDEQGTILQTNPAVKDILLYDVDELLDKSITILLQDVDMASVRRDIYDTRSNIRKSGVAYRRDGQSIHAEIHFGRQLVNNQLILACTIRDISERKKHEEMTRFMAYHDALTELPNVTYFNEKLASEIQEAKFSNQTFGLMYLDLDRFKFINDSLGHLIGDRLLIEVSRRLLEVVRENDVVARIGGDEFNILLPDSSREEALQIAENILHAFKQPFYIDQYELFISTCIGLSVFPYDGDGPVEIIKNADIALNRAKKLGSDQYQFYHAGLNIQSYRNFTMQNDLRKALSRNELEINYQPKVNLETGTIAGFDALLQWNHPNWGTVSVKELIPMLEETGVIVDVWLWYFRKVCEQITQWKIQGYPSVRTGVFYSNQQFLHKDLFSTIQQIILETKVDPTLIEIGILECMIQEYEVVIKKVLDQLNQIGFRIIIYNFGSGHLSVRYVSQFPIKGISMEKSFADRLTSTNREASLFITTIKSFINVLQIEVIATDVEDAEQLVRLKELGCCIVSGPAVHGGFDYSQPEEILSGKPFTINLDSLDNKMTRTNNIEAPAINGKENVSLQEAMIQLQTKYNITSREMDVFELILKGSSNKEIAESLYISEHTVKNHVTRIFNKMGVNDRVHAITILYQTFRSEHIKGALE</sequence>
<dbReference type="Gene3D" id="3.20.20.450">
    <property type="entry name" value="EAL domain"/>
    <property type="match status" value="1"/>
</dbReference>
<dbReference type="PROSITE" id="PS50043">
    <property type="entry name" value="HTH_LUXR_2"/>
    <property type="match status" value="1"/>
</dbReference>
<evidence type="ECO:0000256" key="2">
    <source>
        <dbReference type="ARBA" id="ARBA00023012"/>
    </source>
</evidence>
<dbReference type="SMART" id="SM00267">
    <property type="entry name" value="GGDEF"/>
    <property type="match status" value="1"/>
</dbReference>
<dbReference type="SMART" id="SM00448">
    <property type="entry name" value="REC"/>
    <property type="match status" value="1"/>
</dbReference>
<reference evidence="13" key="1">
    <citation type="journal article" date="2014" name="Int. J. Syst. Evol. Microbiol.">
        <title>Complete genome sequence of Corynebacterium casei LMG S-19264T (=DSM 44701T), isolated from a smear-ripened cheese.</title>
        <authorList>
            <consortium name="US DOE Joint Genome Institute (JGI-PGF)"/>
            <person name="Walter F."/>
            <person name="Albersmeier A."/>
            <person name="Kalinowski J."/>
            <person name="Ruckert C."/>
        </authorList>
    </citation>
    <scope>NUCLEOTIDE SEQUENCE</scope>
    <source>
        <strain evidence="13">CGMCC 1.12408</strain>
    </source>
</reference>
<dbReference type="GO" id="GO:0006355">
    <property type="term" value="P:regulation of DNA-templated transcription"/>
    <property type="evidence" value="ECO:0007669"/>
    <property type="project" value="InterPro"/>
</dbReference>
<keyword evidence="3" id="KW-0805">Transcription regulation</keyword>
<comment type="caution">
    <text evidence="13">The sequence shown here is derived from an EMBL/GenBank/DDBJ whole genome shotgun (WGS) entry which is preliminary data.</text>
</comment>
<dbReference type="Pfam" id="PF00196">
    <property type="entry name" value="GerE"/>
    <property type="match status" value="1"/>
</dbReference>
<evidence type="ECO:0000256" key="4">
    <source>
        <dbReference type="ARBA" id="ARBA00023125"/>
    </source>
</evidence>
<dbReference type="InterPro" id="IPR043128">
    <property type="entry name" value="Rev_trsase/Diguanyl_cyclase"/>
</dbReference>
<dbReference type="SUPFAM" id="SSF52172">
    <property type="entry name" value="CheY-like"/>
    <property type="match status" value="1"/>
</dbReference>
<feature type="coiled-coil region" evidence="7">
    <location>
        <begin position="131"/>
        <end position="165"/>
    </location>
</feature>
<feature type="domain" description="PAS" evidence="10">
    <location>
        <begin position="164"/>
        <end position="238"/>
    </location>
</feature>
<evidence type="ECO:0000259" key="9">
    <source>
        <dbReference type="PROSITE" id="PS50110"/>
    </source>
</evidence>
<feature type="modified residue" description="4-aspartylphosphate" evidence="6">
    <location>
        <position position="57"/>
    </location>
</feature>
<evidence type="ECO:0000256" key="7">
    <source>
        <dbReference type="SAM" id="Coils"/>
    </source>
</evidence>
<dbReference type="InterPro" id="IPR000014">
    <property type="entry name" value="PAS"/>
</dbReference>
<keyword evidence="4" id="KW-0238">DNA-binding</keyword>
<dbReference type="AlphaFoldDB" id="A0A916WA65"/>
<dbReference type="CDD" id="cd01948">
    <property type="entry name" value="EAL"/>
    <property type="match status" value="1"/>
</dbReference>
<dbReference type="Pfam" id="PF13426">
    <property type="entry name" value="PAS_9"/>
    <property type="match status" value="1"/>
</dbReference>
<reference evidence="13" key="2">
    <citation type="submission" date="2020-09" db="EMBL/GenBank/DDBJ databases">
        <authorList>
            <person name="Sun Q."/>
            <person name="Zhou Y."/>
        </authorList>
    </citation>
    <scope>NUCLEOTIDE SEQUENCE</scope>
    <source>
        <strain evidence="13">CGMCC 1.12408</strain>
    </source>
</reference>
<keyword evidence="5" id="KW-0804">Transcription</keyword>
<dbReference type="InterPro" id="IPR052155">
    <property type="entry name" value="Biofilm_reg_signaling"/>
</dbReference>
<dbReference type="SMART" id="SM00052">
    <property type="entry name" value="EAL"/>
    <property type="match status" value="1"/>
</dbReference>